<organism evidence="2 3">
    <name type="scientific">Hyphomonas johnsonii MHS-2</name>
    <dbReference type="NCBI Taxonomy" id="1280950"/>
    <lineage>
        <taxon>Bacteria</taxon>
        <taxon>Pseudomonadati</taxon>
        <taxon>Pseudomonadota</taxon>
        <taxon>Alphaproteobacteria</taxon>
        <taxon>Hyphomonadales</taxon>
        <taxon>Hyphomonadaceae</taxon>
        <taxon>Hyphomonas</taxon>
    </lineage>
</organism>
<dbReference type="AlphaFoldDB" id="A0A059FVN1"/>
<comment type="caution">
    <text evidence="2">The sequence shown here is derived from an EMBL/GenBank/DDBJ whole genome shotgun (WGS) entry which is preliminary data.</text>
</comment>
<dbReference type="STRING" id="1280950.HJO_04770"/>
<dbReference type="RefSeq" id="WP_035614004.1">
    <property type="nucleotide sequence ID" value="NZ_ARYK01000001.1"/>
</dbReference>
<dbReference type="EMBL" id="ARYK01000001">
    <property type="protein sequence ID" value="KCZ94662.1"/>
    <property type="molecule type" value="Genomic_DNA"/>
</dbReference>
<keyword evidence="3" id="KW-1185">Reference proteome</keyword>
<sequence length="127" mass="13469">MHDAPSPAELISAVKSFIDDTAAPQLTGHAAFYARVASNVLSTLLREIEQRPAAEAEELAGLKALLGTQAGDSIQSLNRTLCEQLRTGSMSISTPGLLEHLKTTTIAQLSIDQPQYSGLKAARAPRS</sequence>
<dbReference type="Pfam" id="PF19802">
    <property type="entry name" value="DUF6285"/>
    <property type="match status" value="1"/>
</dbReference>
<evidence type="ECO:0000313" key="3">
    <source>
        <dbReference type="Proteomes" id="UP000025171"/>
    </source>
</evidence>
<proteinExistence type="predicted"/>
<dbReference type="PATRIC" id="fig|1280950.3.peg.970"/>
<dbReference type="InterPro" id="IPR046252">
    <property type="entry name" value="DUF6285"/>
</dbReference>
<feature type="domain" description="DUF6285" evidence="1">
    <location>
        <begin position="24"/>
        <end position="116"/>
    </location>
</feature>
<protein>
    <recommendedName>
        <fullName evidence="1">DUF6285 domain-containing protein</fullName>
    </recommendedName>
</protein>
<name>A0A059FVN1_9PROT</name>
<dbReference type="OrthoDB" id="8854461at2"/>
<dbReference type="Proteomes" id="UP000025171">
    <property type="component" value="Unassembled WGS sequence"/>
</dbReference>
<reference evidence="2 3" key="1">
    <citation type="journal article" date="2014" name="Antonie Van Leeuwenhoek">
        <title>Hyphomonas beringensis sp. nov. and Hyphomonas chukchiensis sp. nov., isolated from surface seawater of the Bering Sea and Chukchi Sea.</title>
        <authorList>
            <person name="Li C."/>
            <person name="Lai Q."/>
            <person name="Li G."/>
            <person name="Dong C."/>
            <person name="Wang J."/>
            <person name="Liao Y."/>
            <person name="Shao Z."/>
        </authorList>
    </citation>
    <scope>NUCLEOTIDE SEQUENCE [LARGE SCALE GENOMIC DNA]</scope>
    <source>
        <strain evidence="2 3">MHS-2</strain>
    </source>
</reference>
<evidence type="ECO:0000313" key="2">
    <source>
        <dbReference type="EMBL" id="KCZ94662.1"/>
    </source>
</evidence>
<gene>
    <name evidence="2" type="ORF">HJO_04770</name>
</gene>
<dbReference type="eggNOG" id="ENOG5033A0V">
    <property type="taxonomic scope" value="Bacteria"/>
</dbReference>
<accession>A0A059FVN1</accession>
<evidence type="ECO:0000259" key="1">
    <source>
        <dbReference type="Pfam" id="PF19802"/>
    </source>
</evidence>